<dbReference type="PANTHER" id="PTHR30349">
    <property type="entry name" value="PHAGE INTEGRASE-RELATED"/>
    <property type="match status" value="1"/>
</dbReference>
<dbReference type="eggNOG" id="COG4974">
    <property type="taxonomic scope" value="Bacteria"/>
</dbReference>
<dbReference type="InterPro" id="IPR050090">
    <property type="entry name" value="Tyrosine_recombinase_XerCD"/>
</dbReference>
<evidence type="ECO:0000313" key="8">
    <source>
        <dbReference type="Proteomes" id="UP000010467"/>
    </source>
</evidence>
<dbReference type="Gene3D" id="1.10.150.130">
    <property type="match status" value="1"/>
</dbReference>
<evidence type="ECO:0000313" key="7">
    <source>
        <dbReference type="EMBL" id="AFZ66920.1"/>
    </source>
</evidence>
<dbReference type="Pfam" id="PF00589">
    <property type="entry name" value="Phage_integrase"/>
    <property type="match status" value="1"/>
</dbReference>
<dbReference type="Gene3D" id="1.10.443.10">
    <property type="entry name" value="Intergrase catalytic core"/>
    <property type="match status" value="1"/>
</dbReference>
<dbReference type="Proteomes" id="UP000010467">
    <property type="component" value="Chromosome"/>
</dbReference>
<dbReference type="CDD" id="cd01189">
    <property type="entry name" value="INT_ICEBs1_C_like"/>
    <property type="match status" value="1"/>
</dbReference>
<evidence type="ECO:0000256" key="4">
    <source>
        <dbReference type="SAM" id="MobiDB-lite"/>
    </source>
</evidence>
<dbReference type="InterPro" id="IPR011010">
    <property type="entry name" value="DNA_brk_join_enz"/>
</dbReference>
<gene>
    <name evidence="7" type="ordered locus">Deipe_1374</name>
</gene>
<dbReference type="GO" id="GO:0015074">
    <property type="term" value="P:DNA integration"/>
    <property type="evidence" value="ECO:0007669"/>
    <property type="project" value="InterPro"/>
</dbReference>
<evidence type="ECO:0000259" key="6">
    <source>
        <dbReference type="PROSITE" id="PS51900"/>
    </source>
</evidence>
<dbReference type="GO" id="GO:0006310">
    <property type="term" value="P:DNA recombination"/>
    <property type="evidence" value="ECO:0007669"/>
    <property type="project" value="UniProtKB-KW"/>
</dbReference>
<evidence type="ECO:0000259" key="5">
    <source>
        <dbReference type="PROSITE" id="PS51898"/>
    </source>
</evidence>
<reference evidence="8" key="1">
    <citation type="submission" date="2012-03" db="EMBL/GenBank/DDBJ databases">
        <title>Complete sequence of chromosome of Deinococcus peraridilitoris DSM 19664.</title>
        <authorList>
            <person name="Lucas S."/>
            <person name="Copeland A."/>
            <person name="Lapidus A."/>
            <person name="Glavina del Rio T."/>
            <person name="Dalin E."/>
            <person name="Tice H."/>
            <person name="Bruce D."/>
            <person name="Goodwin L."/>
            <person name="Pitluck S."/>
            <person name="Peters L."/>
            <person name="Mikhailova N."/>
            <person name="Lu M."/>
            <person name="Kyrpides N."/>
            <person name="Mavromatis K."/>
            <person name="Ivanova N."/>
            <person name="Brettin T."/>
            <person name="Detter J.C."/>
            <person name="Han C."/>
            <person name="Larimer F."/>
            <person name="Land M."/>
            <person name="Hauser L."/>
            <person name="Markowitz V."/>
            <person name="Cheng J.-F."/>
            <person name="Hugenholtz P."/>
            <person name="Woyke T."/>
            <person name="Wu D."/>
            <person name="Pukall R."/>
            <person name="Steenblock K."/>
            <person name="Brambilla E."/>
            <person name="Klenk H.-P."/>
            <person name="Eisen J.A."/>
        </authorList>
    </citation>
    <scope>NUCLEOTIDE SEQUENCE [LARGE SCALE GENOMIC DNA]</scope>
    <source>
        <strain evidence="8">DSM 19664 / LMG 22246 / CIP 109416 / KR-200</strain>
    </source>
</reference>
<dbReference type="SUPFAM" id="SSF56349">
    <property type="entry name" value="DNA breaking-rejoining enzymes"/>
    <property type="match status" value="1"/>
</dbReference>
<dbReference type="PROSITE" id="PS51900">
    <property type="entry name" value="CB"/>
    <property type="match status" value="1"/>
</dbReference>
<name>L0A1N1_DEIPD</name>
<evidence type="ECO:0000256" key="3">
    <source>
        <dbReference type="PROSITE-ProRule" id="PRU01248"/>
    </source>
</evidence>
<feature type="region of interest" description="Disordered" evidence="4">
    <location>
        <begin position="38"/>
        <end position="58"/>
    </location>
</feature>
<proteinExistence type="predicted"/>
<dbReference type="InterPro" id="IPR044068">
    <property type="entry name" value="CB"/>
</dbReference>
<keyword evidence="2" id="KW-0233">DNA recombination</keyword>
<dbReference type="InterPro" id="IPR013762">
    <property type="entry name" value="Integrase-like_cat_sf"/>
</dbReference>
<dbReference type="GO" id="GO:0003677">
    <property type="term" value="F:DNA binding"/>
    <property type="evidence" value="ECO:0007669"/>
    <property type="project" value="UniProtKB-UniRule"/>
</dbReference>
<organism evidence="7 8">
    <name type="scientific">Deinococcus peraridilitoris (strain DSM 19664 / LMG 22246 / CIP 109416 / KR-200)</name>
    <dbReference type="NCBI Taxonomy" id="937777"/>
    <lineage>
        <taxon>Bacteria</taxon>
        <taxon>Thermotogati</taxon>
        <taxon>Deinococcota</taxon>
        <taxon>Deinococci</taxon>
        <taxon>Deinococcales</taxon>
        <taxon>Deinococcaceae</taxon>
        <taxon>Deinococcus</taxon>
    </lineage>
</organism>
<dbReference type="HOGENOM" id="CLU_027562_17_6_0"/>
<evidence type="ECO:0000256" key="1">
    <source>
        <dbReference type="ARBA" id="ARBA00023125"/>
    </source>
</evidence>
<protein>
    <submittedName>
        <fullName evidence="7">Site-specific recombinase XerD</fullName>
    </submittedName>
</protein>
<dbReference type="EMBL" id="CP003382">
    <property type="protein sequence ID" value="AFZ66920.1"/>
    <property type="molecule type" value="Genomic_DNA"/>
</dbReference>
<sequence length="460" mass="51685">MSKSDDKKTRTRGNGQGTIHEYRPGKYRWAITMGYTVDPTTGKKKRQELSGVANSKREAQKALRDRLTDRDRGLLASADSITVADFAERWLSRQTQARARSVALYRQELGYALALIGSMKVKDVRARHLKDALTVLSKQEMTKDKGVGLGKGQSMSGRTLAKVATRLRTVFREAVQDQIIYANPMDGVKTPKTQATERTGRVLDFEQIARLHEVGAALHAARLARLWPALFTAVSVGMRRGEVMGLTWDNVDLERGVLKVRQQMVIVEREAKGGGKKSEVLLADLKTTYSRRDIPMPASLTAALKAHRELQAWEHEVMGETWRDTGAVFATEEGEFTHLDNLNRALAVLLEWSDPETFEERAKYVRKIVEPDKLAHLEAVVRSGKKLPMISPHDLRHTYATLALRRKVPVKVVSKILGHARVPITLDVYRHVLDNEKREQTVDLFAEPLTIRASSQGLTN</sequence>
<dbReference type="PANTHER" id="PTHR30349:SF91">
    <property type="entry name" value="INTA PROTEIN"/>
    <property type="match status" value="1"/>
</dbReference>
<evidence type="ECO:0000256" key="2">
    <source>
        <dbReference type="ARBA" id="ARBA00023172"/>
    </source>
</evidence>
<accession>L0A1N1</accession>
<dbReference type="InterPro" id="IPR002104">
    <property type="entry name" value="Integrase_catalytic"/>
</dbReference>
<dbReference type="KEGG" id="dpd:Deipe_1374"/>
<keyword evidence="8" id="KW-1185">Reference proteome</keyword>
<dbReference type="PROSITE" id="PS51898">
    <property type="entry name" value="TYR_RECOMBINASE"/>
    <property type="match status" value="1"/>
</dbReference>
<dbReference type="STRING" id="937777.Deipe_1374"/>
<dbReference type="AlphaFoldDB" id="L0A1N1"/>
<feature type="domain" description="Core-binding (CB)" evidence="6">
    <location>
        <begin position="81"/>
        <end position="175"/>
    </location>
</feature>
<feature type="domain" description="Tyr recombinase" evidence="5">
    <location>
        <begin position="198"/>
        <end position="443"/>
    </location>
</feature>
<dbReference type="InterPro" id="IPR010998">
    <property type="entry name" value="Integrase_recombinase_N"/>
</dbReference>
<keyword evidence="1 3" id="KW-0238">DNA-binding</keyword>
<dbReference type="PATRIC" id="fig|937777.3.peg.1376"/>